<dbReference type="RefSeq" id="XP_005713264.1">
    <property type="nucleotide sequence ID" value="XM_005713207.1"/>
</dbReference>
<feature type="repeat" description="Pumilio" evidence="5">
    <location>
        <begin position="766"/>
        <end position="801"/>
    </location>
</feature>
<feature type="compositionally biased region" description="Basic and acidic residues" evidence="6">
    <location>
        <begin position="248"/>
        <end position="258"/>
    </location>
</feature>
<feature type="compositionally biased region" description="Pro residues" evidence="6">
    <location>
        <begin position="1"/>
        <end position="11"/>
    </location>
</feature>
<feature type="domain" description="PUM-HD" evidence="7">
    <location>
        <begin position="744"/>
        <end position="1087"/>
    </location>
</feature>
<keyword evidence="9" id="KW-1185">Reference proteome</keyword>
<feature type="repeat" description="Pumilio" evidence="5">
    <location>
        <begin position="838"/>
        <end position="873"/>
    </location>
</feature>
<accession>R7Q7W3</accession>
<feature type="compositionally biased region" description="Polar residues" evidence="6">
    <location>
        <begin position="193"/>
        <end position="206"/>
    </location>
</feature>
<dbReference type="InterPro" id="IPR033133">
    <property type="entry name" value="PUM-HD"/>
</dbReference>
<dbReference type="PROSITE" id="PS50302">
    <property type="entry name" value="PUM"/>
    <property type="match status" value="7"/>
</dbReference>
<feature type="compositionally biased region" description="Polar residues" evidence="6">
    <location>
        <begin position="1088"/>
        <end position="1107"/>
    </location>
</feature>
<dbReference type="GeneID" id="17321012"/>
<protein>
    <recommendedName>
        <fullName evidence="7">PUM-HD domain-containing protein</fullName>
    </recommendedName>
</protein>
<dbReference type="EMBL" id="HG001647">
    <property type="protein sequence ID" value="CDF33461.1"/>
    <property type="molecule type" value="Genomic_DNA"/>
</dbReference>
<dbReference type="InterPro" id="IPR001313">
    <property type="entry name" value="Pumilio_RNA-bd_rpt"/>
</dbReference>
<feature type="compositionally biased region" description="Basic residues" evidence="6">
    <location>
        <begin position="672"/>
        <end position="683"/>
    </location>
</feature>
<feature type="compositionally biased region" description="Basic and acidic residues" evidence="6">
    <location>
        <begin position="283"/>
        <end position="296"/>
    </location>
</feature>
<feature type="region of interest" description="Disordered" evidence="6">
    <location>
        <begin position="1087"/>
        <end position="1113"/>
    </location>
</feature>
<feature type="compositionally biased region" description="Basic residues" evidence="6">
    <location>
        <begin position="123"/>
        <end position="132"/>
    </location>
</feature>
<dbReference type="SUPFAM" id="SSF48371">
    <property type="entry name" value="ARM repeat"/>
    <property type="match status" value="1"/>
</dbReference>
<feature type="compositionally biased region" description="Low complexity" evidence="6">
    <location>
        <begin position="382"/>
        <end position="394"/>
    </location>
</feature>
<dbReference type="Proteomes" id="UP000012073">
    <property type="component" value="Unassembled WGS sequence"/>
</dbReference>
<feature type="region of interest" description="Disordered" evidence="6">
    <location>
        <begin position="186"/>
        <end position="209"/>
    </location>
</feature>
<feature type="region of interest" description="Disordered" evidence="6">
    <location>
        <begin position="120"/>
        <end position="141"/>
    </location>
</feature>
<dbReference type="PROSITE" id="PS50303">
    <property type="entry name" value="PUM_HD"/>
    <property type="match status" value="1"/>
</dbReference>
<evidence type="ECO:0000256" key="2">
    <source>
        <dbReference type="ARBA" id="ARBA00022490"/>
    </source>
</evidence>
<comment type="subcellular location">
    <subcellularLocation>
        <location evidence="1">Cytoplasm</location>
    </subcellularLocation>
</comment>
<dbReference type="OMA" id="HCSERRI"/>
<proteinExistence type="predicted"/>
<organism evidence="8 9">
    <name type="scientific">Chondrus crispus</name>
    <name type="common">Carrageen Irish moss</name>
    <name type="synonym">Polymorpha crispa</name>
    <dbReference type="NCBI Taxonomy" id="2769"/>
    <lineage>
        <taxon>Eukaryota</taxon>
        <taxon>Rhodophyta</taxon>
        <taxon>Florideophyceae</taxon>
        <taxon>Rhodymeniophycidae</taxon>
        <taxon>Gigartinales</taxon>
        <taxon>Gigartinaceae</taxon>
        <taxon>Chondrus</taxon>
    </lineage>
</organism>
<evidence type="ECO:0000313" key="8">
    <source>
        <dbReference type="EMBL" id="CDF33461.1"/>
    </source>
</evidence>
<dbReference type="InterPro" id="IPR033712">
    <property type="entry name" value="Pumilio_RNA-bd"/>
</dbReference>
<dbReference type="InterPro" id="IPR011989">
    <property type="entry name" value="ARM-like"/>
</dbReference>
<evidence type="ECO:0000256" key="4">
    <source>
        <dbReference type="ARBA" id="ARBA00022884"/>
    </source>
</evidence>
<reference evidence="9" key="1">
    <citation type="journal article" date="2013" name="Proc. Natl. Acad. Sci. U.S.A.">
        <title>Genome structure and metabolic features in the red seaweed Chondrus crispus shed light on evolution of the Archaeplastida.</title>
        <authorList>
            <person name="Collen J."/>
            <person name="Porcel B."/>
            <person name="Carre W."/>
            <person name="Ball S.G."/>
            <person name="Chaparro C."/>
            <person name="Tonon T."/>
            <person name="Barbeyron T."/>
            <person name="Michel G."/>
            <person name="Noel B."/>
            <person name="Valentin K."/>
            <person name="Elias M."/>
            <person name="Artiguenave F."/>
            <person name="Arun A."/>
            <person name="Aury J.M."/>
            <person name="Barbosa-Neto J.F."/>
            <person name="Bothwell J.H."/>
            <person name="Bouget F.Y."/>
            <person name="Brillet L."/>
            <person name="Cabello-Hurtado F."/>
            <person name="Capella-Gutierrez S."/>
            <person name="Charrier B."/>
            <person name="Cladiere L."/>
            <person name="Cock J.M."/>
            <person name="Coelho S.M."/>
            <person name="Colleoni C."/>
            <person name="Czjzek M."/>
            <person name="Da Silva C."/>
            <person name="Delage L."/>
            <person name="Denoeud F."/>
            <person name="Deschamps P."/>
            <person name="Dittami S.M."/>
            <person name="Gabaldon T."/>
            <person name="Gachon C.M."/>
            <person name="Groisillier A."/>
            <person name="Herve C."/>
            <person name="Jabbari K."/>
            <person name="Katinka M."/>
            <person name="Kloareg B."/>
            <person name="Kowalczyk N."/>
            <person name="Labadie K."/>
            <person name="Leblanc C."/>
            <person name="Lopez P.J."/>
            <person name="McLachlan D.H."/>
            <person name="Meslet-Cladiere L."/>
            <person name="Moustafa A."/>
            <person name="Nehr Z."/>
            <person name="Nyvall Collen P."/>
            <person name="Panaud O."/>
            <person name="Partensky F."/>
            <person name="Poulain J."/>
            <person name="Rensing S.A."/>
            <person name="Rousvoal S."/>
            <person name="Samson G."/>
            <person name="Symeonidi A."/>
            <person name="Weissenbach J."/>
            <person name="Zambounis A."/>
            <person name="Wincker P."/>
            <person name="Boyen C."/>
        </authorList>
    </citation>
    <scope>NUCLEOTIDE SEQUENCE [LARGE SCALE GENOMIC DNA]</scope>
    <source>
        <strain evidence="9">cv. Stackhouse</strain>
    </source>
</reference>
<feature type="region of interest" description="Disordered" evidence="6">
    <location>
        <begin position="283"/>
        <end position="365"/>
    </location>
</feature>
<sequence length="1141" mass="121689">MQNNPPHPPPSSQSSSQNPLRHHDSPFPPLDPFRYPSNGNSSLVRSESAPINILEENSHPSSHHISDLSNLSISARQPSPLDSDHPRSSHHHPMNFAAAAANSIQSAHTASAHSLAPFANRGHQQKQKHHVPTNKPPPARSLSSVELAAIVNGVSTPGVTAVPAHMSANPNATVLSASASAAKAAGQKKIPSNAPSNSGKPSSLGNSAPAWHKTVFDMIQEDFPKTPSNMFSSPLPPPGLSGIQDGGQHVEHRPSGHERRARLPSTASLDIDLDRITAADLASDHGTARPADEGMRTQDLPPRIHHRRSASINWPADLSGLRSNMSRSSSRSNVAASPPSGVYFPSKPSDIPPMSSPLSSVVTGSGSISTGLLPAAVAASGSSSSAQSTSPTGSVRKHNVGVSSPQGSPATHLTGRSGTNVSHVSNSTHSQMNPYSLPSTGHNANTSLSSIDDLNVPGLGNYDLFYEPSEAAALGLTPSQSSVFQTPTYPSSQRNMAFASGLENSHAQSLGGSSQYANVFPGMGLYPSPFSTNPSGVESGTGVSPGYTESFRDGLAAADNLKNMSIQMAAFLSAQQQFYAAQMARMAAITGTSAFTGSPTPYGAGAVPGGHVGHTSNAPHMRSPWDARDPTAPVYRGYPRSKHHFDQYRGGPNAGPHLSNQKKNTGLDLGHKNRGPHGRRRNRGHEDVFLGVHKSGERVGYGNGGLSGSMQDSSHTRSALLEEFRATSLSIGRGIGSVGDVSLSGGFGAGSVGSSLHSGREWQLSEIKENVVEFATDQHGSRFIQQKLESASPEDRDAILRQALTEAQRLMTDVFGNYVVQKLLDHGGANAVKLIAAELEGRMLVLSLHMYGCRVVQKALEVLEPGARSVLVRELDGHVLKCIRDQNGNHVIQKCVELVEPESVQFIVDSVHGQAVQLAGHSYGCRVVQRILEHGAPSQKAPIMVEIMSCITDLIKDQYGNYVIQHVVEHGTREERSIIMNLVRGEVCDLSQHKFASNVVERCLQHGSLDERQILIEILIMGEGDPNSSPLNHLVRDQFGNYVVQRVLDVARPPQRERVVTILRAQVPAIKKYSYGKHIIARLEEHQSNSGSTSYHHGQGHSHNGASHGSLHRERHVSPAMMPAGVSHGLPSGPNDYIYYG</sequence>
<dbReference type="PANTHER" id="PTHR12537">
    <property type="entry name" value="RNA BINDING PROTEIN PUMILIO-RELATED"/>
    <property type="match status" value="1"/>
</dbReference>
<feature type="region of interest" description="Disordered" evidence="6">
    <location>
        <begin position="1"/>
        <end position="66"/>
    </location>
</feature>
<evidence type="ECO:0000256" key="1">
    <source>
        <dbReference type="ARBA" id="ARBA00004496"/>
    </source>
</evidence>
<dbReference type="KEGG" id="ccp:CHC_T00002254001"/>
<dbReference type="PANTHER" id="PTHR12537:SF12">
    <property type="entry name" value="MATERNAL PROTEIN PUMILIO"/>
    <property type="match status" value="1"/>
</dbReference>
<feature type="region of interest" description="Disordered" evidence="6">
    <location>
        <begin position="649"/>
        <end position="684"/>
    </location>
</feature>
<dbReference type="FunFam" id="1.25.10.10:FF:000004">
    <property type="entry name" value="Pumilio homolog 1 isoform 2"/>
    <property type="match status" value="1"/>
</dbReference>
<feature type="compositionally biased region" description="Polar residues" evidence="6">
    <location>
        <begin position="401"/>
        <end position="444"/>
    </location>
</feature>
<dbReference type="AlphaFoldDB" id="R7Q7W3"/>
<feature type="compositionally biased region" description="Low complexity" evidence="6">
    <location>
        <begin position="323"/>
        <end position="340"/>
    </location>
</feature>
<dbReference type="GO" id="GO:0010608">
    <property type="term" value="P:post-transcriptional regulation of gene expression"/>
    <property type="evidence" value="ECO:0007669"/>
    <property type="project" value="TreeGrafter"/>
</dbReference>
<evidence type="ECO:0000256" key="5">
    <source>
        <dbReference type="PROSITE-ProRule" id="PRU00317"/>
    </source>
</evidence>
<dbReference type="Gene3D" id="1.25.10.10">
    <property type="entry name" value="Leucine-rich Repeat Variant"/>
    <property type="match status" value="1"/>
</dbReference>
<evidence type="ECO:0000259" key="7">
    <source>
        <dbReference type="PROSITE" id="PS50303"/>
    </source>
</evidence>
<evidence type="ECO:0000256" key="6">
    <source>
        <dbReference type="SAM" id="MobiDB-lite"/>
    </source>
</evidence>
<feature type="repeat" description="Pumilio" evidence="5">
    <location>
        <begin position="802"/>
        <end position="837"/>
    </location>
</feature>
<feature type="repeat" description="Pumilio" evidence="5">
    <location>
        <begin position="910"/>
        <end position="945"/>
    </location>
</feature>
<feature type="repeat" description="Pumilio" evidence="5">
    <location>
        <begin position="1017"/>
        <end position="1061"/>
    </location>
</feature>
<dbReference type="GO" id="GO:0003729">
    <property type="term" value="F:mRNA binding"/>
    <property type="evidence" value="ECO:0007669"/>
    <property type="project" value="TreeGrafter"/>
</dbReference>
<gene>
    <name evidence="8" type="ORF">CHC_T00002254001</name>
</gene>
<feature type="repeat" description="Pumilio" evidence="5">
    <location>
        <begin position="946"/>
        <end position="981"/>
    </location>
</feature>
<keyword evidence="3" id="KW-0677">Repeat</keyword>
<dbReference type="CDD" id="cd07920">
    <property type="entry name" value="Pumilio"/>
    <property type="match status" value="1"/>
</dbReference>
<dbReference type="SMR" id="R7Q7W3"/>
<feature type="repeat" description="Pumilio" evidence="5">
    <location>
        <begin position="874"/>
        <end position="909"/>
    </location>
</feature>
<keyword evidence="4" id="KW-0694">RNA-binding</keyword>
<evidence type="ECO:0000256" key="3">
    <source>
        <dbReference type="ARBA" id="ARBA00022737"/>
    </source>
</evidence>
<dbReference type="SMART" id="SM00025">
    <property type="entry name" value="Pumilio"/>
    <property type="match status" value="8"/>
</dbReference>
<feature type="region of interest" description="Disordered" evidence="6">
    <location>
        <begin position="240"/>
        <end position="264"/>
    </location>
</feature>
<name>R7Q7W3_CHOCR</name>
<dbReference type="GO" id="GO:0005737">
    <property type="term" value="C:cytoplasm"/>
    <property type="evidence" value="ECO:0007669"/>
    <property type="project" value="UniProtKB-SubCell"/>
</dbReference>
<evidence type="ECO:0000313" key="9">
    <source>
        <dbReference type="Proteomes" id="UP000012073"/>
    </source>
</evidence>
<dbReference type="OrthoDB" id="668540at2759"/>
<dbReference type="STRING" id="2769.R7Q7W3"/>
<keyword evidence="2" id="KW-0963">Cytoplasm</keyword>
<dbReference type="InterPro" id="IPR016024">
    <property type="entry name" value="ARM-type_fold"/>
</dbReference>
<dbReference type="Gramene" id="CDF33461">
    <property type="protein sequence ID" value="CDF33461"/>
    <property type="gene ID" value="CHC_T00002254001"/>
</dbReference>
<feature type="region of interest" description="Disordered" evidence="6">
    <location>
        <begin position="382"/>
        <end position="444"/>
    </location>
</feature>
<dbReference type="Pfam" id="PF00806">
    <property type="entry name" value="PUF"/>
    <property type="match status" value="8"/>
</dbReference>